<dbReference type="Proteomes" id="UP000593562">
    <property type="component" value="Unassembled WGS sequence"/>
</dbReference>
<organism evidence="2 3">
    <name type="scientific">Tripterygium wilfordii</name>
    <name type="common">Thunder God vine</name>
    <dbReference type="NCBI Taxonomy" id="458696"/>
    <lineage>
        <taxon>Eukaryota</taxon>
        <taxon>Viridiplantae</taxon>
        <taxon>Streptophyta</taxon>
        <taxon>Embryophyta</taxon>
        <taxon>Tracheophyta</taxon>
        <taxon>Spermatophyta</taxon>
        <taxon>Magnoliopsida</taxon>
        <taxon>eudicotyledons</taxon>
        <taxon>Gunneridae</taxon>
        <taxon>Pentapetalae</taxon>
        <taxon>rosids</taxon>
        <taxon>fabids</taxon>
        <taxon>Celastrales</taxon>
        <taxon>Celastraceae</taxon>
        <taxon>Tripterygium</taxon>
    </lineage>
</organism>
<dbReference type="EMBL" id="JAAARO010000009">
    <property type="protein sequence ID" value="KAF5742678.1"/>
    <property type="molecule type" value="Genomic_DNA"/>
</dbReference>
<protein>
    <submittedName>
        <fullName evidence="2">Putative calmodulin</fullName>
    </submittedName>
</protein>
<gene>
    <name evidence="2" type="ORF">HS088_TW09G00729</name>
</gene>
<proteinExistence type="predicted"/>
<evidence type="ECO:0000313" key="3">
    <source>
        <dbReference type="Proteomes" id="UP000593562"/>
    </source>
</evidence>
<keyword evidence="3" id="KW-1185">Reference proteome</keyword>
<dbReference type="PROSITE" id="PS50222">
    <property type="entry name" value="EF_HAND_2"/>
    <property type="match status" value="1"/>
</dbReference>
<name>A0A7J7D8R1_TRIWF</name>
<evidence type="ECO:0000259" key="1">
    <source>
        <dbReference type="PROSITE" id="PS50222"/>
    </source>
</evidence>
<dbReference type="Gene3D" id="1.10.238.10">
    <property type="entry name" value="EF-hand"/>
    <property type="match status" value="1"/>
</dbReference>
<dbReference type="InParanoid" id="A0A7J7D8R1"/>
<sequence>MCSKQMTDARDYMGLMSSLFKTPWHMNPEPFDRQLRDVFKVLDKDNTGYFTVSDLCHILTTNIGEKLEPYEFDEWIQEVGCWVR</sequence>
<dbReference type="AlphaFoldDB" id="A0A7J7D8R1"/>
<dbReference type="InterPro" id="IPR002048">
    <property type="entry name" value="EF_hand_dom"/>
</dbReference>
<dbReference type="InterPro" id="IPR011992">
    <property type="entry name" value="EF-hand-dom_pair"/>
</dbReference>
<dbReference type="SUPFAM" id="SSF47473">
    <property type="entry name" value="EF-hand"/>
    <property type="match status" value="1"/>
</dbReference>
<accession>A0A7J7D8R1</accession>
<dbReference type="Pfam" id="PF13499">
    <property type="entry name" value="EF-hand_7"/>
    <property type="match status" value="1"/>
</dbReference>
<comment type="caution">
    <text evidence="2">The sequence shown here is derived from an EMBL/GenBank/DDBJ whole genome shotgun (WGS) entry which is preliminary data.</text>
</comment>
<evidence type="ECO:0000313" key="2">
    <source>
        <dbReference type="EMBL" id="KAF5742678.1"/>
    </source>
</evidence>
<reference evidence="2 3" key="1">
    <citation type="journal article" date="2020" name="Nat. Commun.">
        <title>Genome of Tripterygium wilfordii and identification of cytochrome P450 involved in triptolide biosynthesis.</title>
        <authorList>
            <person name="Tu L."/>
            <person name="Su P."/>
            <person name="Zhang Z."/>
            <person name="Gao L."/>
            <person name="Wang J."/>
            <person name="Hu T."/>
            <person name="Zhou J."/>
            <person name="Zhang Y."/>
            <person name="Zhao Y."/>
            <person name="Liu Y."/>
            <person name="Song Y."/>
            <person name="Tong Y."/>
            <person name="Lu Y."/>
            <person name="Yang J."/>
            <person name="Xu C."/>
            <person name="Jia M."/>
            <person name="Peters R.J."/>
            <person name="Huang L."/>
            <person name="Gao W."/>
        </authorList>
    </citation>
    <scope>NUCLEOTIDE SEQUENCE [LARGE SCALE GENOMIC DNA]</scope>
    <source>
        <strain evidence="3">cv. XIE 37</strain>
        <tissue evidence="2">Leaf</tissue>
    </source>
</reference>
<dbReference type="GO" id="GO:0005509">
    <property type="term" value="F:calcium ion binding"/>
    <property type="evidence" value="ECO:0007669"/>
    <property type="project" value="InterPro"/>
</dbReference>
<feature type="domain" description="EF-hand" evidence="1">
    <location>
        <begin position="30"/>
        <end position="65"/>
    </location>
</feature>